<proteinExistence type="predicted"/>
<name>A0A7D3VWQ3_ACTVE</name>
<reference evidence="2 3" key="1">
    <citation type="submission" date="2020-05" db="EMBL/GenBank/DDBJ databases">
        <title>Actinomadura verrucosospora NRRL-B18236 (PFL_A860) Genome sequencing and assembly.</title>
        <authorList>
            <person name="Samborskyy M."/>
        </authorList>
    </citation>
    <scope>NUCLEOTIDE SEQUENCE [LARGE SCALE GENOMIC DNA]</scope>
    <source>
        <strain evidence="2 3">NRRL:B18236</strain>
    </source>
</reference>
<sequence length="301" mass="31940">MLARSARWFGGGMRDKIAIVTGGTSGIGKEIARGLARAGFLVGIVARSEMRAAATVDELTADVPGARVEAFFADLSAREDVRRVAASLAERFDRLDVLVDNAGVHLMRAKESADGFDRMVATNHLGPFLLTNLLLGPLKKGAPSRIVVVASEAHRFADRLDVPRMAEPGHYGAAGSLRVYGRSKLMNILFAQELARRLDGTGVTVNAMCPGFVATGLARDLPGSGRIGGLLSHTPVMRTPAQGARMALKLALDEEYEGRTGGFYSSTPGAGLIPAAGPLKDEVLRRAVWDQSARLVGLPVR</sequence>
<evidence type="ECO:0000313" key="2">
    <source>
        <dbReference type="EMBL" id="QKG25220.1"/>
    </source>
</evidence>
<dbReference type="EC" id="1.-.-.-" evidence="2"/>
<dbReference type="Pfam" id="PF00106">
    <property type="entry name" value="adh_short"/>
    <property type="match status" value="2"/>
</dbReference>
<dbReference type="Proteomes" id="UP000501240">
    <property type="component" value="Chromosome"/>
</dbReference>
<keyword evidence="3" id="KW-1185">Reference proteome</keyword>
<dbReference type="AlphaFoldDB" id="A0A7D3VWQ3"/>
<evidence type="ECO:0000256" key="1">
    <source>
        <dbReference type="ARBA" id="ARBA00023002"/>
    </source>
</evidence>
<organism evidence="2 3">
    <name type="scientific">Actinomadura verrucosospora</name>
    <dbReference type="NCBI Taxonomy" id="46165"/>
    <lineage>
        <taxon>Bacteria</taxon>
        <taxon>Bacillati</taxon>
        <taxon>Actinomycetota</taxon>
        <taxon>Actinomycetes</taxon>
        <taxon>Streptosporangiales</taxon>
        <taxon>Thermomonosporaceae</taxon>
        <taxon>Actinomadura</taxon>
    </lineage>
</organism>
<dbReference type="GO" id="GO:0016491">
    <property type="term" value="F:oxidoreductase activity"/>
    <property type="evidence" value="ECO:0007669"/>
    <property type="project" value="UniProtKB-KW"/>
</dbReference>
<gene>
    <name evidence="2" type="ORF">ACTIVE_6871</name>
</gene>
<dbReference type="PANTHER" id="PTHR43157">
    <property type="entry name" value="PHOSPHATIDYLINOSITOL-GLYCAN BIOSYNTHESIS CLASS F PROTEIN-RELATED"/>
    <property type="match status" value="1"/>
</dbReference>
<keyword evidence="1 2" id="KW-0560">Oxidoreductase</keyword>
<dbReference type="EMBL" id="CP053892">
    <property type="protein sequence ID" value="QKG25220.1"/>
    <property type="molecule type" value="Genomic_DNA"/>
</dbReference>
<accession>A0A7D3VWQ3</accession>
<dbReference type="PRINTS" id="PR00081">
    <property type="entry name" value="GDHRDH"/>
</dbReference>
<dbReference type="InterPro" id="IPR036291">
    <property type="entry name" value="NAD(P)-bd_dom_sf"/>
</dbReference>
<evidence type="ECO:0000313" key="3">
    <source>
        <dbReference type="Proteomes" id="UP000501240"/>
    </source>
</evidence>
<protein>
    <submittedName>
        <fullName evidence="2">Short-chain dehydrogenase/reductase SDR</fullName>
        <ecNumber evidence="2">1.-.-.-</ecNumber>
    </submittedName>
</protein>
<dbReference type="Gene3D" id="3.40.50.720">
    <property type="entry name" value="NAD(P)-binding Rossmann-like Domain"/>
    <property type="match status" value="1"/>
</dbReference>
<dbReference type="PANTHER" id="PTHR43157:SF31">
    <property type="entry name" value="PHOSPHATIDYLINOSITOL-GLYCAN BIOSYNTHESIS CLASS F PROTEIN"/>
    <property type="match status" value="1"/>
</dbReference>
<dbReference type="SUPFAM" id="SSF51735">
    <property type="entry name" value="NAD(P)-binding Rossmann-fold domains"/>
    <property type="match status" value="1"/>
</dbReference>
<dbReference type="InterPro" id="IPR002347">
    <property type="entry name" value="SDR_fam"/>
</dbReference>